<dbReference type="SUPFAM" id="SSF56935">
    <property type="entry name" value="Porins"/>
    <property type="match status" value="2"/>
</dbReference>
<accession>A0A8F9TTR5</accession>
<proteinExistence type="predicted"/>
<dbReference type="Gene3D" id="2.40.170.20">
    <property type="entry name" value="TonB-dependent receptor, beta-barrel domain"/>
    <property type="match status" value="2"/>
</dbReference>
<evidence type="ECO:0000256" key="2">
    <source>
        <dbReference type="ARBA" id="ARBA00022448"/>
    </source>
</evidence>
<feature type="region of interest" description="Disordered" evidence="7">
    <location>
        <begin position="1"/>
        <end position="25"/>
    </location>
</feature>
<evidence type="ECO:0000256" key="6">
    <source>
        <dbReference type="ARBA" id="ARBA00023237"/>
    </source>
</evidence>
<dbReference type="Proteomes" id="UP000825051">
    <property type="component" value="Chromosome"/>
</dbReference>
<protein>
    <submittedName>
        <fullName evidence="8">TonB-dependent receptor</fullName>
    </submittedName>
</protein>
<keyword evidence="9" id="KW-1185">Reference proteome</keyword>
<dbReference type="PANTHER" id="PTHR32552">
    <property type="entry name" value="FERRICHROME IRON RECEPTOR-RELATED"/>
    <property type="match status" value="1"/>
</dbReference>
<dbReference type="KEGG" id="ole:K0B96_09845"/>
<evidence type="ECO:0000256" key="5">
    <source>
        <dbReference type="ARBA" id="ARBA00023136"/>
    </source>
</evidence>
<dbReference type="InterPro" id="IPR036942">
    <property type="entry name" value="Beta-barrel_TonB_sf"/>
</dbReference>
<dbReference type="EMBL" id="CP080507">
    <property type="protein sequence ID" value="QYM77628.1"/>
    <property type="molecule type" value="Genomic_DNA"/>
</dbReference>
<name>A0A8F9TTR5_9BACT</name>
<keyword evidence="4" id="KW-0812">Transmembrane</keyword>
<evidence type="ECO:0000256" key="4">
    <source>
        <dbReference type="ARBA" id="ARBA00022692"/>
    </source>
</evidence>
<dbReference type="RefSeq" id="WP_220160733.1">
    <property type="nucleotide sequence ID" value="NZ_CP080507.1"/>
</dbReference>
<keyword evidence="3" id="KW-1134">Transmembrane beta strand</keyword>
<dbReference type="InterPro" id="IPR039426">
    <property type="entry name" value="TonB-dep_rcpt-like"/>
</dbReference>
<sequence length="1216" mass="133627">MILSTAAAGQLGAQTVAPDPNETSKDTVVLSPFEVRSQKDQGYQATETLAGTRIRTDLKDVGGGLSVYTKEFLADIGAIDNTSLLQYTTNAEVAGTRGTYAGLGNATSVDESSSLRNPGSTNRVRGLAAADNTRDFFVTDIPWDSYNVDRIDIQRGPNSILFGLGSPAGIVNATTRNAEFHDMGSVTARVGSYGSVRGSLDVNQVLVPKTLAIRLDGLWSDEKYQQDPAYQKDKRYYGALRFDPQLFKRNDFHTSFKAKYEHGDIDANRPRTVPPNDSITPWFRPVDTTSLDGGLGKLAIPNAYGVGSAPQNLNPWLTANVANQQQPIWFIDGADNQLQRIYGGYVNTGAHNPDGSVRGIGDLLVGQRYADEFYRLTSLSSYASNARLPGAQYGQYRTKTLSDASVFDFYNNLLDGPTKSEYENWNAYNLDLTQTGWDDRVGVELSYDRQKYKRGGQALITDPTLTIDVLQNFQDLTANPNFGRPYVVGGPGGGTSYESDREYVRGSVFGELRARDFLSSESFLAKLINKQRFNGVYSKEKYETENRTWQMYAYGSDWDAYWSRTTGLSYPFAGSGSRPPVSVIYLGPSLAGASSASGANIPNVGSAVTLPNGNVYHFASTWTNPAGVNYSDPWTVPNNLLPIFDPATATTQASNPANYIGWNSNVPVNLRRYDNGQDPTLLTNAQKSLRETTSYAGTWQGYWWDGAIVSTLGWRYDEVKGKGVTAQKVNTNRSILNIDPSVYALPSSYPAGQIFKDHSTSGGVVVHLNKLFGTHDPLPLNVSVSYNKSANFQVTDTRRDVYGNTIGNPTGKTKDYGVMISTKDDRFSFRAVKYESSVANATTQLDLGGLSSTVAQGLKFRNVFLYKMNGYTLDTGGQTDDTPGKRYYWTPAYVNASNRPVADLNGNPSPVPSGATLETQAQAIARRDASITAWNDIQSWLQAKNYFSAWGYTPTTASALTDRATYEANPSAHQPDGSTVYAYSPSAPQGLAVTADTKSEGYEFEFTANPLPNWRVSFNAAETTAVRTNVGGAQLDELVNYLDGQMAGVAGDMRQYNGNYVPSNEVRQNWANWRGQYTLLKLQEGSAASELRKWRFNVVTNYMFQDGALKGFGVGGAYRWQDRVIIGYPVIPGANGQASFDLSKPYYGPSEDGLDAWCSYEHKLTKRIDWKIQLNIRNVFGKDELIPISVEPDGKTWASARIAPNREWFVTNTFSF</sequence>
<comment type="subcellular location">
    <subcellularLocation>
        <location evidence="1">Cell outer membrane</location>
        <topology evidence="1">Multi-pass membrane protein</topology>
    </subcellularLocation>
</comment>
<evidence type="ECO:0000313" key="9">
    <source>
        <dbReference type="Proteomes" id="UP000825051"/>
    </source>
</evidence>
<dbReference type="GO" id="GO:0009279">
    <property type="term" value="C:cell outer membrane"/>
    <property type="evidence" value="ECO:0007669"/>
    <property type="project" value="UniProtKB-SubCell"/>
</dbReference>
<keyword evidence="2" id="KW-0813">Transport</keyword>
<evidence type="ECO:0000313" key="8">
    <source>
        <dbReference type="EMBL" id="QYM77628.1"/>
    </source>
</evidence>
<evidence type="ECO:0000256" key="7">
    <source>
        <dbReference type="SAM" id="MobiDB-lite"/>
    </source>
</evidence>
<evidence type="ECO:0000256" key="3">
    <source>
        <dbReference type="ARBA" id="ARBA00022452"/>
    </source>
</evidence>
<dbReference type="PANTHER" id="PTHR32552:SF82">
    <property type="entry name" value="FCUA PROTEIN"/>
    <property type="match status" value="1"/>
</dbReference>
<dbReference type="AlphaFoldDB" id="A0A8F9TTR5"/>
<organism evidence="8 9">
    <name type="scientific">Horticoccus luteus</name>
    <dbReference type="NCBI Taxonomy" id="2862869"/>
    <lineage>
        <taxon>Bacteria</taxon>
        <taxon>Pseudomonadati</taxon>
        <taxon>Verrucomicrobiota</taxon>
        <taxon>Opitutia</taxon>
        <taxon>Opitutales</taxon>
        <taxon>Opitutaceae</taxon>
        <taxon>Horticoccus</taxon>
    </lineage>
</organism>
<keyword evidence="5" id="KW-0472">Membrane</keyword>
<evidence type="ECO:0000256" key="1">
    <source>
        <dbReference type="ARBA" id="ARBA00004571"/>
    </source>
</evidence>
<keyword evidence="6" id="KW-0998">Cell outer membrane</keyword>
<gene>
    <name evidence="8" type="ORF">K0B96_09845</name>
</gene>
<reference evidence="8" key="1">
    <citation type="submission" date="2021-08" db="EMBL/GenBank/DDBJ databases">
        <title>Genome of a novel bacterium of the phylum Verrucomicrobia, Oleiharenicola sp. KSB-15.</title>
        <authorList>
            <person name="Chung J.-H."/>
            <person name="Ahn J.-H."/>
            <person name="Yoon Y."/>
            <person name="Kim D.-Y."/>
            <person name="An S.-H."/>
            <person name="Park I."/>
            <person name="Yeon J."/>
        </authorList>
    </citation>
    <scope>NUCLEOTIDE SEQUENCE</scope>
    <source>
        <strain evidence="8">KSB-15</strain>
    </source>
</reference>
<keyword evidence="8" id="KW-0675">Receptor</keyword>
<dbReference type="GO" id="GO:0015344">
    <property type="term" value="F:siderophore uptake transmembrane transporter activity"/>
    <property type="evidence" value="ECO:0007669"/>
    <property type="project" value="TreeGrafter"/>
</dbReference>